<reference evidence="2 3" key="1">
    <citation type="submission" date="2024-03" db="EMBL/GenBank/DDBJ databases">
        <title>A high-quality draft genome sequence of Diaporthe vaccinii, a causative agent of upright dieback and viscid rot disease in cranberry plants.</title>
        <authorList>
            <person name="Sarrasin M."/>
            <person name="Lang B.F."/>
            <person name="Burger G."/>
        </authorList>
    </citation>
    <scope>NUCLEOTIDE SEQUENCE [LARGE SCALE GENOMIC DNA]</scope>
    <source>
        <strain evidence="2 3">IS7</strain>
    </source>
</reference>
<dbReference type="PANTHER" id="PTHR31834:SF8">
    <property type="entry name" value="TRANSFERASE, PUTATIVE (AFU_ORTHOLOGUE AFUA_6G14040)-RELATED"/>
    <property type="match status" value="1"/>
</dbReference>
<dbReference type="Gene3D" id="3.90.550.20">
    <property type="match status" value="1"/>
</dbReference>
<keyword evidence="3" id="KW-1185">Reference proteome</keyword>
<dbReference type="Proteomes" id="UP001600888">
    <property type="component" value="Unassembled WGS sequence"/>
</dbReference>
<dbReference type="Pfam" id="PF04488">
    <property type="entry name" value="Gly_transf_sug"/>
    <property type="match status" value="1"/>
</dbReference>
<dbReference type="EMBL" id="JBAWTH010000102">
    <property type="protein sequence ID" value="KAL2277274.1"/>
    <property type="molecule type" value="Genomic_DNA"/>
</dbReference>
<dbReference type="PANTHER" id="PTHR31834">
    <property type="entry name" value="INITIATION-SPECIFIC ALPHA-1,6-MANNOSYLTRANSFERASE"/>
    <property type="match status" value="1"/>
</dbReference>
<evidence type="ECO:0000313" key="2">
    <source>
        <dbReference type="EMBL" id="KAL2277274.1"/>
    </source>
</evidence>
<evidence type="ECO:0008006" key="4">
    <source>
        <dbReference type="Google" id="ProtNLM"/>
    </source>
</evidence>
<sequence>MVPSRPPMCSRVRKLVALTVFGFVCLFLYHSWGISFILHQPVQFPPPKAPIPKTIWHKLGPRGLSDQARNLTDSCGPKNPGYKAEFLTDERSESWVRTTYASRPDVVEGYLALSAPIFKADLLRYLLLFAAFGGIWSDLDVSCEEIPIDDWISPEYKADASLVVGWEFDVGRGKAIIHQLNSWMILARPGLPYMMTAIEDILQSLHDVASRNNVAISNVTLGMVGDVVDFTGPRRLTRSVFKALQQTLNATDAEFRPVEESTWFITEPKLVADVLVLPGFAFASSMNTYEKTDVVGPPLVTHHYAGSWKNDHGGEDV</sequence>
<dbReference type="SUPFAM" id="SSF53448">
    <property type="entry name" value="Nucleotide-diphospho-sugar transferases"/>
    <property type="match status" value="1"/>
</dbReference>
<protein>
    <recommendedName>
        <fullName evidence="4">Initiation-specific alpha-1,6-mannosyltransferase</fullName>
    </recommendedName>
</protein>
<comment type="caution">
    <text evidence="2">The sequence shown here is derived from an EMBL/GenBank/DDBJ whole genome shotgun (WGS) entry which is preliminary data.</text>
</comment>
<dbReference type="InterPro" id="IPR039367">
    <property type="entry name" value="Och1-like"/>
</dbReference>
<dbReference type="InterPro" id="IPR029044">
    <property type="entry name" value="Nucleotide-diphossugar_trans"/>
</dbReference>
<accession>A0ABR4E4D1</accession>
<gene>
    <name evidence="2" type="ORF">FJTKL_00120</name>
</gene>
<comment type="similarity">
    <text evidence="1">Belongs to the glycosyltransferase 32 family.</text>
</comment>
<organism evidence="2 3">
    <name type="scientific">Diaporthe vaccinii</name>
    <dbReference type="NCBI Taxonomy" id="105482"/>
    <lineage>
        <taxon>Eukaryota</taxon>
        <taxon>Fungi</taxon>
        <taxon>Dikarya</taxon>
        <taxon>Ascomycota</taxon>
        <taxon>Pezizomycotina</taxon>
        <taxon>Sordariomycetes</taxon>
        <taxon>Sordariomycetidae</taxon>
        <taxon>Diaporthales</taxon>
        <taxon>Diaporthaceae</taxon>
        <taxon>Diaporthe</taxon>
        <taxon>Diaporthe eres species complex</taxon>
    </lineage>
</organism>
<evidence type="ECO:0000313" key="3">
    <source>
        <dbReference type="Proteomes" id="UP001600888"/>
    </source>
</evidence>
<name>A0ABR4E4D1_9PEZI</name>
<proteinExistence type="inferred from homology"/>
<evidence type="ECO:0000256" key="1">
    <source>
        <dbReference type="ARBA" id="ARBA00009003"/>
    </source>
</evidence>
<dbReference type="InterPro" id="IPR007577">
    <property type="entry name" value="GlycoTrfase_DXD_sugar-bd_CS"/>
</dbReference>